<dbReference type="InterPro" id="IPR011059">
    <property type="entry name" value="Metal-dep_hydrolase_composite"/>
</dbReference>
<name>A0A644SWA6_9ZZZZ</name>
<dbReference type="EMBL" id="VSSQ01000007">
    <property type="protein sequence ID" value="MPL58547.1"/>
    <property type="molecule type" value="Genomic_DNA"/>
</dbReference>
<proteinExistence type="predicted"/>
<feature type="domain" description="Amidohydrolase-related" evidence="1">
    <location>
        <begin position="51"/>
        <end position="366"/>
    </location>
</feature>
<dbReference type="Pfam" id="PF01979">
    <property type="entry name" value="Amidohydro_1"/>
    <property type="match status" value="1"/>
</dbReference>
<dbReference type="CDD" id="cd01309">
    <property type="entry name" value="Met_dep_hydrolase_C"/>
    <property type="match status" value="1"/>
</dbReference>
<accession>A0A644SWA6</accession>
<organism evidence="2">
    <name type="scientific">bioreactor metagenome</name>
    <dbReference type="NCBI Taxonomy" id="1076179"/>
    <lineage>
        <taxon>unclassified sequences</taxon>
        <taxon>metagenomes</taxon>
        <taxon>ecological metagenomes</taxon>
    </lineage>
</organism>
<evidence type="ECO:0000259" key="1">
    <source>
        <dbReference type="Pfam" id="PF01979"/>
    </source>
</evidence>
<dbReference type="Gene3D" id="3.20.20.140">
    <property type="entry name" value="Metal-dependent hydrolases"/>
    <property type="match status" value="1"/>
</dbReference>
<dbReference type="GO" id="GO:0050480">
    <property type="term" value="F:imidazolonepropionase activity"/>
    <property type="evidence" value="ECO:0007669"/>
    <property type="project" value="UniProtKB-EC"/>
</dbReference>
<dbReference type="Gene3D" id="2.30.40.10">
    <property type="entry name" value="Urease, subunit C, domain 1"/>
    <property type="match status" value="1"/>
</dbReference>
<protein>
    <submittedName>
        <fullName evidence="2">Imidazolonepropionase</fullName>
        <ecNumber evidence="2">3.5.2.7</ecNumber>
    </submittedName>
</protein>
<dbReference type="InterPro" id="IPR006680">
    <property type="entry name" value="Amidohydro-rel"/>
</dbReference>
<dbReference type="SUPFAM" id="SSF51556">
    <property type="entry name" value="Metallo-dependent hydrolases"/>
    <property type="match status" value="1"/>
</dbReference>
<keyword evidence="2" id="KW-0378">Hydrolase</keyword>
<dbReference type="InterPro" id="IPR051781">
    <property type="entry name" value="Metallo-dep_Hydrolase"/>
</dbReference>
<dbReference type="EC" id="3.5.2.7" evidence="2"/>
<comment type="caution">
    <text evidence="2">The sequence shown here is derived from an EMBL/GenBank/DDBJ whole genome shotgun (WGS) entry which is preliminary data.</text>
</comment>
<dbReference type="PANTHER" id="PTHR43135">
    <property type="entry name" value="ALPHA-D-RIBOSE 1-METHYLPHOSPHONATE 5-TRIPHOSPHATE DIPHOSPHATASE"/>
    <property type="match status" value="1"/>
</dbReference>
<dbReference type="AlphaFoldDB" id="A0A644SWA6"/>
<dbReference type="InterPro" id="IPR032466">
    <property type="entry name" value="Metal_Hydrolase"/>
</dbReference>
<dbReference type="SUPFAM" id="SSF51338">
    <property type="entry name" value="Composite domain of metallo-dependent hydrolases"/>
    <property type="match status" value="1"/>
</dbReference>
<sequence>MIALTGGTIFTMCGQSLKGGTILIDDGKIIAVGAGIKLPDDCKHIDVAGKVVTPGLIDAHTHLGVYAESLDWSGEDVNEISDPVTPALDVIDALNPADVGLAEAVGGGITTVMVAPGSANPIGGQCMIIKTRPRSCVEQMIVKRYAGLKVAFGENPRRAYGDKKKMPVTRMATAALIRETLQKGREYLAKVDSKDHKFDYAMEAIVRVLRREMPIRAHAHRADDISTALRIATEFDLDIIIEHATEGHLIADVLAEHQARVVLGPLMITKAKLELKESSWRAPALLAEHGVLFALMSDHPVVPSKFLPVYAGIAARFGLPEEDALKAITINAAKILGLQDRIGSIEPGKDADLVVWSEHPLLLAAKPEWVLIDGQIGQVDAEQRVAAWNDFGHKPGLLGGIEHV</sequence>
<gene>
    <name evidence="2" type="primary">hutI_3</name>
    <name evidence="2" type="ORF">SDC9_04081</name>
</gene>
<reference evidence="2" key="1">
    <citation type="submission" date="2019-08" db="EMBL/GenBank/DDBJ databases">
        <authorList>
            <person name="Kucharzyk K."/>
            <person name="Murdoch R.W."/>
            <person name="Higgins S."/>
            <person name="Loffler F."/>
        </authorList>
    </citation>
    <scope>NUCLEOTIDE SEQUENCE</scope>
</reference>
<dbReference type="PANTHER" id="PTHR43135:SF3">
    <property type="entry name" value="ALPHA-D-RIBOSE 1-METHYLPHOSPHONATE 5-TRIPHOSPHATE DIPHOSPHATASE"/>
    <property type="match status" value="1"/>
</dbReference>
<evidence type="ECO:0000313" key="2">
    <source>
        <dbReference type="EMBL" id="MPL58547.1"/>
    </source>
</evidence>